<dbReference type="PANTHER" id="PTHR44591">
    <property type="entry name" value="STRESS RESPONSE REGULATOR PROTEIN 1"/>
    <property type="match status" value="1"/>
</dbReference>
<evidence type="ECO:0000313" key="5">
    <source>
        <dbReference type="EMBL" id="OXY83378.1"/>
    </source>
</evidence>
<reference evidence="5 6" key="1">
    <citation type="submission" date="2017-08" db="EMBL/GenBank/DDBJ databases">
        <title>A Genome Sequence of Oceanimonas doudoroffii ATCC 27123T.</title>
        <authorList>
            <person name="Brennan M.A."/>
            <person name="Maclea K.S."/>
            <person name="Mcclelland W.D."/>
            <person name="Trachtenberg A.M."/>
        </authorList>
    </citation>
    <scope>NUCLEOTIDE SEQUENCE [LARGE SCALE GENOMIC DNA]</scope>
    <source>
        <strain evidence="5 6">ATCC 27123</strain>
    </source>
</reference>
<dbReference type="GO" id="GO:0000160">
    <property type="term" value="P:phosphorelay signal transduction system"/>
    <property type="evidence" value="ECO:0007669"/>
    <property type="project" value="UniProtKB-KW"/>
</dbReference>
<dbReference type="CDD" id="cd00156">
    <property type="entry name" value="REC"/>
    <property type="match status" value="1"/>
</dbReference>
<evidence type="ECO:0000313" key="6">
    <source>
        <dbReference type="Proteomes" id="UP000242757"/>
    </source>
</evidence>
<dbReference type="Proteomes" id="UP000242757">
    <property type="component" value="Unassembled WGS sequence"/>
</dbReference>
<evidence type="ECO:0000256" key="3">
    <source>
        <dbReference type="PROSITE-ProRule" id="PRU00169"/>
    </source>
</evidence>
<sequence length="377" mass="43202">MTVNENQSVFVAVSNISTMEVIRDMLQDEVKALIFPEPGADMVKMFDRCQAQLIVLAFNHVEQSIEFYERLKNESERLHLKPCRILLLCDKFEAEKAYSLCRKGTFDNYVVFWPLSFDPHRLKISIYQELRSLDNLYKARDRLRNTARLHAVIDELEGVVARLVDGGSVFTEQVRDVLEEAEELRVGALPHTDRDARVSTEDIGSLYDCINVLKNKVWHFESLCREVEHSYQGALKQVASAKPSVLVVEDDAFYRNIMMTLLKAGDYQVNFAKTAAEALGILQENTPDLILMDLMMPGMNGLEAIRHIRHNEWTKHIPVIVISGQSQKEVISRCIQLGAFEFILKPFNRQIFISKIEKALGSREAKGPANKDHWNMM</sequence>
<dbReference type="Gene3D" id="3.40.50.2300">
    <property type="match status" value="1"/>
</dbReference>
<evidence type="ECO:0000256" key="2">
    <source>
        <dbReference type="ARBA" id="ARBA00023012"/>
    </source>
</evidence>
<feature type="modified residue" description="4-aspartylphosphate" evidence="3">
    <location>
        <position position="293"/>
    </location>
</feature>
<feature type="domain" description="Response regulatory" evidence="4">
    <location>
        <begin position="244"/>
        <end position="360"/>
    </location>
</feature>
<dbReference type="SMART" id="SM00448">
    <property type="entry name" value="REC"/>
    <property type="match status" value="1"/>
</dbReference>
<dbReference type="InterPro" id="IPR001789">
    <property type="entry name" value="Sig_transdc_resp-reg_receiver"/>
</dbReference>
<keyword evidence="2" id="KW-0902">Two-component regulatory system</keyword>
<dbReference type="InterPro" id="IPR050595">
    <property type="entry name" value="Bact_response_regulator"/>
</dbReference>
<name>A0A233RJ17_9GAMM</name>
<dbReference type="OrthoDB" id="9802426at2"/>
<gene>
    <name evidence="5" type="ORF">B6S08_07805</name>
</gene>
<dbReference type="PANTHER" id="PTHR44591:SF14">
    <property type="entry name" value="PROTEIN PILG"/>
    <property type="match status" value="1"/>
</dbReference>
<evidence type="ECO:0000256" key="1">
    <source>
        <dbReference type="ARBA" id="ARBA00022553"/>
    </source>
</evidence>
<dbReference type="SUPFAM" id="SSF52172">
    <property type="entry name" value="CheY-like"/>
    <property type="match status" value="1"/>
</dbReference>
<evidence type="ECO:0000259" key="4">
    <source>
        <dbReference type="PROSITE" id="PS50110"/>
    </source>
</evidence>
<dbReference type="AlphaFoldDB" id="A0A233RJ17"/>
<accession>A0A233RJ17</accession>
<dbReference type="Pfam" id="PF00072">
    <property type="entry name" value="Response_reg"/>
    <property type="match status" value="1"/>
</dbReference>
<keyword evidence="6" id="KW-1185">Reference proteome</keyword>
<protein>
    <recommendedName>
        <fullName evidence="4">Response regulatory domain-containing protein</fullName>
    </recommendedName>
</protein>
<proteinExistence type="predicted"/>
<organism evidence="5 6">
    <name type="scientific">Oceanimonas doudoroffii</name>
    <dbReference type="NCBI Taxonomy" id="84158"/>
    <lineage>
        <taxon>Bacteria</taxon>
        <taxon>Pseudomonadati</taxon>
        <taxon>Pseudomonadota</taxon>
        <taxon>Gammaproteobacteria</taxon>
        <taxon>Aeromonadales</taxon>
        <taxon>Aeromonadaceae</taxon>
        <taxon>Oceanimonas</taxon>
    </lineage>
</organism>
<keyword evidence="1 3" id="KW-0597">Phosphoprotein</keyword>
<comment type="caution">
    <text evidence="5">The sequence shown here is derived from an EMBL/GenBank/DDBJ whole genome shotgun (WGS) entry which is preliminary data.</text>
</comment>
<dbReference type="PROSITE" id="PS50110">
    <property type="entry name" value="RESPONSE_REGULATORY"/>
    <property type="match status" value="1"/>
</dbReference>
<dbReference type="InterPro" id="IPR011006">
    <property type="entry name" value="CheY-like_superfamily"/>
</dbReference>
<dbReference type="EMBL" id="NBIM01000001">
    <property type="protein sequence ID" value="OXY83378.1"/>
    <property type="molecule type" value="Genomic_DNA"/>
</dbReference>